<keyword evidence="2" id="KW-0391">Immunity</keyword>
<keyword evidence="4" id="KW-1064">Adaptive immunity</keyword>
<dbReference type="GeneID" id="501869"/>
<keyword evidence="8" id="KW-1185">Reference proteome</keyword>
<dbReference type="Gene3D" id="3.30.505.10">
    <property type="entry name" value="SH2 domain"/>
    <property type="match status" value="1"/>
</dbReference>
<dbReference type="Pfam" id="PF00017">
    <property type="entry name" value="SH2"/>
    <property type="match status" value="1"/>
</dbReference>
<dbReference type="GeneTree" id="ENSGT00940000171984"/>
<feature type="domain" description="SH2" evidence="6">
    <location>
        <begin position="5"/>
        <end position="101"/>
    </location>
</feature>
<evidence type="ECO:0000313" key="7">
    <source>
        <dbReference type="Ensembl" id="ENSRNOP00000105367.1"/>
    </source>
</evidence>
<dbReference type="InterPro" id="IPR036860">
    <property type="entry name" value="SH2_dom_sf"/>
</dbReference>
<evidence type="ECO:0000259" key="6">
    <source>
        <dbReference type="PROSITE" id="PS50001"/>
    </source>
</evidence>
<dbReference type="PANTHER" id="PTHR46051">
    <property type="entry name" value="SH2 DOMAIN-CONTAINING PROTEIN"/>
    <property type="match status" value="1"/>
</dbReference>
<reference evidence="7" key="2">
    <citation type="submission" date="2025-08" db="UniProtKB">
        <authorList>
            <consortium name="Ensembl"/>
        </authorList>
    </citation>
    <scope>IDENTIFICATION</scope>
    <source>
        <strain evidence="7">Brown Norway</strain>
    </source>
</reference>
<dbReference type="PRINTS" id="PR00401">
    <property type="entry name" value="SH2DOMAIN"/>
</dbReference>
<reference evidence="7" key="1">
    <citation type="submission" date="2024-01" db="EMBL/GenBank/DDBJ databases">
        <title>GRCr8: a new rat reference genome assembly contstructed from accurate long reads and long range scaffolding.</title>
        <authorList>
            <person name="Doris P.A."/>
            <person name="Kalbfleisch T."/>
            <person name="Li K."/>
            <person name="Howe K."/>
            <person name="Wood J."/>
        </authorList>
    </citation>
    <scope>NUCLEOTIDE SEQUENCE [LARGE SCALE GENOMIC DNA]</scope>
    <source>
        <strain evidence="7">Brown Norway</strain>
    </source>
</reference>
<evidence type="ECO:0000313" key="8">
    <source>
        <dbReference type="Proteomes" id="UP000002494"/>
    </source>
</evidence>
<reference evidence="7" key="3">
    <citation type="submission" date="2025-09" db="UniProtKB">
        <authorList>
            <consortium name="Ensembl"/>
        </authorList>
    </citation>
    <scope>IDENTIFICATION</scope>
    <source>
        <strain evidence="7">Brown Norway</strain>
    </source>
</reference>
<sequence>MDLPYYHGCLTKRACEALLLKGGADGNFLIRDSESVPGALCLCVSYKKLVYSYRIFREKHGYYRIQTEADVPRKIFPNLEELVSKYKKPDQGLVVHLSNPIMRTDLCQKGRRSELELNIYENTNEEYVDVLP</sequence>
<evidence type="ECO:0000256" key="4">
    <source>
        <dbReference type="ARBA" id="ARBA00023130"/>
    </source>
</evidence>
<dbReference type="RefSeq" id="NP_001417739.1">
    <property type="nucleotide sequence ID" value="NM_001430810.1"/>
</dbReference>
<keyword evidence="3 5" id="KW-0727">SH2 domain</keyword>
<dbReference type="SUPFAM" id="SSF55550">
    <property type="entry name" value="SH2 domain"/>
    <property type="match status" value="1"/>
</dbReference>
<proteinExistence type="predicted"/>
<dbReference type="PANTHER" id="PTHR46051:SF1">
    <property type="entry name" value="INOSITOL POLYPHOSPHATE-RELATED PHOSPHATASE DOMAIN-CONTAINING PROTEIN"/>
    <property type="match status" value="1"/>
</dbReference>
<dbReference type="CDD" id="cd10342">
    <property type="entry name" value="SH2_SAP1"/>
    <property type="match status" value="1"/>
</dbReference>
<protein>
    <submittedName>
        <fullName evidence="7">SH2 domain containing 1B</fullName>
    </submittedName>
</protein>
<organism evidence="7 8">
    <name type="scientific">Rattus norvegicus</name>
    <name type="common">Rat</name>
    <dbReference type="NCBI Taxonomy" id="10116"/>
    <lineage>
        <taxon>Eukaryota</taxon>
        <taxon>Metazoa</taxon>
        <taxon>Chordata</taxon>
        <taxon>Craniata</taxon>
        <taxon>Vertebrata</taxon>
        <taxon>Euteleostomi</taxon>
        <taxon>Mammalia</taxon>
        <taxon>Eutheria</taxon>
        <taxon>Euarchontoglires</taxon>
        <taxon>Glires</taxon>
        <taxon>Rodentia</taxon>
        <taxon>Myomorpha</taxon>
        <taxon>Muroidea</taxon>
        <taxon>Muridae</taxon>
        <taxon>Murinae</taxon>
        <taxon>Rattus</taxon>
    </lineage>
</organism>
<evidence type="ECO:0000256" key="2">
    <source>
        <dbReference type="ARBA" id="ARBA00022859"/>
    </source>
</evidence>
<dbReference type="Proteomes" id="UP000002494">
    <property type="component" value="Chromosome 13"/>
</dbReference>
<dbReference type="PROSITE" id="PS50001">
    <property type="entry name" value="SH2"/>
    <property type="match status" value="1"/>
</dbReference>
<keyword evidence="1" id="KW-0399">Innate immunity</keyword>
<gene>
    <name evidence="7" type="primary">Sh2d1b</name>
</gene>
<dbReference type="Ensembl" id="ENSRNOT00000106657.2">
    <property type="protein sequence ID" value="ENSRNOP00000105367.1"/>
    <property type="gene ID" value="ENSRNOG00000077560.1"/>
</dbReference>
<name>A0ABK0L6A1_RAT</name>
<evidence type="ECO:0000256" key="5">
    <source>
        <dbReference type="PROSITE-ProRule" id="PRU00191"/>
    </source>
</evidence>
<evidence type="ECO:0000256" key="3">
    <source>
        <dbReference type="ARBA" id="ARBA00022999"/>
    </source>
</evidence>
<dbReference type="InterPro" id="IPR000980">
    <property type="entry name" value="SH2"/>
</dbReference>
<evidence type="ECO:0000256" key="1">
    <source>
        <dbReference type="ARBA" id="ARBA00022588"/>
    </source>
</evidence>
<accession>A0ABK0L6A1</accession>
<dbReference type="SMART" id="SM00252">
    <property type="entry name" value="SH2"/>
    <property type="match status" value="1"/>
</dbReference>
<dbReference type="InterPro" id="IPR035049">
    <property type="entry name" value="EAT2_SH2"/>
</dbReference>